<dbReference type="AlphaFoldDB" id="A0A344ALM4"/>
<evidence type="ECO:0000256" key="10">
    <source>
        <dbReference type="ARBA" id="ARBA00049551"/>
    </source>
</evidence>
<evidence type="ECO:0000256" key="2">
    <source>
        <dbReference type="ARBA" id="ARBA00010519"/>
    </source>
</evidence>
<keyword evidence="8 11" id="KW-0472">Membrane</keyword>
<dbReference type="EMBL" id="MG737723">
    <property type="protein sequence ID" value="AWV83272.1"/>
    <property type="molecule type" value="Genomic_DNA"/>
</dbReference>
<keyword evidence="7" id="KW-0520">NAD</keyword>
<keyword evidence="12" id="KW-0496">Mitochondrion</keyword>
<evidence type="ECO:0000256" key="8">
    <source>
        <dbReference type="ARBA" id="ARBA00023136"/>
    </source>
</evidence>
<evidence type="ECO:0000256" key="1">
    <source>
        <dbReference type="ARBA" id="ARBA00004141"/>
    </source>
</evidence>
<keyword evidence="5" id="KW-1278">Translocase</keyword>
<accession>A0A344ALM4</accession>
<name>A0A344ALM4_9HEMI</name>
<evidence type="ECO:0000256" key="9">
    <source>
        <dbReference type="ARBA" id="ARBA00031586"/>
    </source>
</evidence>
<reference evidence="12" key="2">
    <citation type="journal article" date="2018" name="Proc. Natl. Acad. Sci. U.S.A.">
        <title>Recurrent symbiont recruitment from fungal parasites in cicadas.</title>
        <authorList>
            <person name="Yu M."/>
            <person name="Moriyama M."/>
            <person name="Lukasik P."/>
            <person name="Vanderpool D."/>
            <person name="Tanahashi M."/>
            <person name="Meng X.-Y."/>
            <person name="McCutcheon J.P."/>
            <person name="Fukatsu T."/>
        </authorList>
    </citation>
    <scope>NUCLEOTIDE SEQUENCE</scope>
    <source>
        <strain evidence="12">KOSYEZ</strain>
        <tissue evidence="12">Bacteriome</tissue>
    </source>
</reference>
<protein>
    <recommendedName>
        <fullName evidence="3">NADH-ubiquinone oxidoreductase chain 4L</fullName>
    </recommendedName>
    <alternativeName>
        <fullName evidence="9">NADH dehydrogenase subunit 4L</fullName>
    </alternativeName>
</protein>
<reference evidence="12" key="1">
    <citation type="journal article" date="2018" name="J. Hered.">
        <title>One hundred mitochondrial genomes of cicadas.</title>
        <authorList>
            <person name="Lukasik P."/>
            <person name="Chong R.A."/>
            <person name="Nazario K."/>
            <person name="Matsuura Y."/>
            <person name="Bublitz D."/>
            <person name="Campbell M.A."/>
            <person name="Meyer M."/>
            <person name="Van Leuven J.T."/>
            <person name="Pessacq P."/>
            <person name="Veloso C."/>
            <person name="Simon C."/>
            <person name="McCutcheon J.P."/>
        </authorList>
    </citation>
    <scope>NUCLEOTIDE SEQUENCE</scope>
    <source>
        <strain evidence="12">KOSYEZ</strain>
        <tissue evidence="12">Bacteriome</tissue>
    </source>
</reference>
<dbReference type="InterPro" id="IPR039428">
    <property type="entry name" value="NUOK/Mnh_C1-like"/>
</dbReference>
<evidence type="ECO:0000256" key="7">
    <source>
        <dbReference type="ARBA" id="ARBA00023027"/>
    </source>
</evidence>
<evidence type="ECO:0000256" key="6">
    <source>
        <dbReference type="ARBA" id="ARBA00022989"/>
    </source>
</evidence>
<dbReference type="Gene3D" id="1.10.287.3510">
    <property type="match status" value="1"/>
</dbReference>
<comment type="catalytic activity">
    <reaction evidence="10">
        <text>a ubiquinone + NADH + 5 H(+)(in) = a ubiquinol + NAD(+) + 4 H(+)(out)</text>
        <dbReference type="Rhea" id="RHEA:29091"/>
        <dbReference type="Rhea" id="RHEA-COMP:9565"/>
        <dbReference type="Rhea" id="RHEA-COMP:9566"/>
        <dbReference type="ChEBI" id="CHEBI:15378"/>
        <dbReference type="ChEBI" id="CHEBI:16389"/>
        <dbReference type="ChEBI" id="CHEBI:17976"/>
        <dbReference type="ChEBI" id="CHEBI:57540"/>
        <dbReference type="ChEBI" id="CHEBI:57945"/>
        <dbReference type="EC" id="7.1.1.2"/>
    </reaction>
</comment>
<dbReference type="GO" id="GO:0016020">
    <property type="term" value="C:membrane"/>
    <property type="evidence" value="ECO:0007669"/>
    <property type="project" value="UniProtKB-SubCell"/>
</dbReference>
<evidence type="ECO:0000256" key="3">
    <source>
        <dbReference type="ARBA" id="ARBA00016612"/>
    </source>
</evidence>
<evidence type="ECO:0000256" key="4">
    <source>
        <dbReference type="ARBA" id="ARBA00022692"/>
    </source>
</evidence>
<geneLocation type="mitochondrion" evidence="12"/>
<comment type="similarity">
    <text evidence="2">Belongs to the complex I subunit 4L family.</text>
</comment>
<proteinExistence type="inferred from homology"/>
<evidence type="ECO:0000313" key="12">
    <source>
        <dbReference type="EMBL" id="AWV83272.1"/>
    </source>
</evidence>
<feature type="transmembrane region" description="Helical" evidence="11">
    <location>
        <begin position="56"/>
        <end position="81"/>
    </location>
</feature>
<comment type="subcellular location">
    <subcellularLocation>
        <location evidence="1">Membrane</location>
        <topology evidence="1">Multi-pass membrane protein</topology>
    </subcellularLocation>
</comment>
<dbReference type="Pfam" id="PF00420">
    <property type="entry name" value="Oxidored_q2"/>
    <property type="match status" value="1"/>
</dbReference>
<keyword evidence="6 11" id="KW-1133">Transmembrane helix</keyword>
<feature type="transmembrane region" description="Helical" evidence="11">
    <location>
        <begin position="30"/>
        <end position="50"/>
    </location>
</feature>
<dbReference type="GO" id="GO:0008137">
    <property type="term" value="F:NADH dehydrogenase (ubiquinone) activity"/>
    <property type="evidence" value="ECO:0007669"/>
    <property type="project" value="UniProtKB-EC"/>
</dbReference>
<evidence type="ECO:0000256" key="5">
    <source>
        <dbReference type="ARBA" id="ARBA00022967"/>
    </source>
</evidence>
<organism evidence="12">
    <name type="scientific">Kosemia yezoensis</name>
    <dbReference type="NCBI Taxonomy" id="1451119"/>
    <lineage>
        <taxon>Eukaryota</taxon>
        <taxon>Metazoa</taxon>
        <taxon>Ecdysozoa</taxon>
        <taxon>Arthropoda</taxon>
        <taxon>Hexapoda</taxon>
        <taxon>Insecta</taxon>
        <taxon>Pterygota</taxon>
        <taxon>Neoptera</taxon>
        <taxon>Paraneoptera</taxon>
        <taxon>Hemiptera</taxon>
        <taxon>Auchenorrhyncha</taxon>
        <taxon>Cicadoidea</taxon>
        <taxon>Cicadidae</taxon>
        <taxon>Cicadettinae</taxon>
        <taxon>Cicadettini</taxon>
        <taxon>Kosemia</taxon>
    </lineage>
</organism>
<keyword evidence="4 11" id="KW-0812">Transmembrane</keyword>
<sequence>MNMTLMMYFIMMFISGIISLSMNRKHLMTTLLSLELIILSMFCSLSYIFSMKMYDLHILLIFLIFSVCEGVMGLTCLVMLIRSHNNDKLLSISMKTC</sequence>
<feature type="transmembrane region" description="Helical" evidence="11">
    <location>
        <begin position="6"/>
        <end position="23"/>
    </location>
</feature>
<evidence type="ECO:0000256" key="11">
    <source>
        <dbReference type="SAM" id="Phobius"/>
    </source>
</evidence>
<gene>
    <name evidence="12" type="primary">nad4l</name>
</gene>